<comment type="function">
    <text evidence="3">May be involved in protein sorting and cell wall formation.</text>
</comment>
<dbReference type="PROSITE" id="PS51783">
    <property type="entry name" value="PH_BEACH"/>
    <property type="match status" value="1"/>
</dbReference>
<evidence type="ECO:0000256" key="1">
    <source>
        <dbReference type="ARBA" id="ARBA00022574"/>
    </source>
</evidence>
<dbReference type="PROSITE" id="PS50197">
    <property type="entry name" value="BEACH"/>
    <property type="match status" value="1"/>
</dbReference>
<name>A0A4T0X5I9_9ASCO</name>
<accession>A0A4T0X5I9</accession>
<dbReference type="SUPFAM" id="SSF50978">
    <property type="entry name" value="WD40 repeat-like"/>
    <property type="match status" value="1"/>
</dbReference>
<dbReference type="Proteomes" id="UP000307173">
    <property type="component" value="Unassembled WGS sequence"/>
</dbReference>
<evidence type="ECO:0000256" key="4">
    <source>
        <dbReference type="ARBA" id="ARBA00073334"/>
    </source>
</evidence>
<keyword evidence="1" id="KW-0853">WD repeat</keyword>
<dbReference type="InterPro" id="IPR023362">
    <property type="entry name" value="PH-BEACH_dom"/>
</dbReference>
<keyword evidence="8" id="KW-1185">Reference proteome</keyword>
<dbReference type="PANTHER" id="PTHR13743">
    <property type="entry name" value="BEIGE/BEACH-RELATED"/>
    <property type="match status" value="1"/>
</dbReference>
<evidence type="ECO:0000313" key="8">
    <source>
        <dbReference type="Proteomes" id="UP000307173"/>
    </source>
</evidence>
<dbReference type="SMART" id="SM01026">
    <property type="entry name" value="Beach"/>
    <property type="match status" value="1"/>
</dbReference>
<dbReference type="InterPro" id="IPR011993">
    <property type="entry name" value="PH-like_dom_sf"/>
</dbReference>
<comment type="caution">
    <text evidence="7">The sequence shown here is derived from an EMBL/GenBank/DDBJ whole genome shotgun (WGS) entry which is preliminary data.</text>
</comment>
<dbReference type="InterPro" id="IPR036322">
    <property type="entry name" value="WD40_repeat_dom_sf"/>
</dbReference>
<dbReference type="Gene3D" id="1.10.1540.10">
    <property type="entry name" value="BEACH domain"/>
    <property type="match status" value="1"/>
</dbReference>
<evidence type="ECO:0000259" key="6">
    <source>
        <dbReference type="PROSITE" id="PS51783"/>
    </source>
</evidence>
<dbReference type="STRING" id="52247.A0A4T0X5I9"/>
<evidence type="ECO:0000313" key="7">
    <source>
        <dbReference type="EMBL" id="TID30728.1"/>
    </source>
</evidence>
<dbReference type="InterPro" id="IPR036372">
    <property type="entry name" value="BEACH_dom_sf"/>
</dbReference>
<dbReference type="FunFam" id="1.10.1540.10:FF:000001">
    <property type="entry name" value="neurobeachin isoform X1"/>
    <property type="match status" value="1"/>
</dbReference>
<reference evidence="7 8" key="1">
    <citation type="journal article" date="2019" name="Front. Genet.">
        <title>Whole-Genome Sequencing of the Opportunistic Yeast Pathogen Candida inconspicua Uncovers Its Hybrid Origin.</title>
        <authorList>
            <person name="Mixao V."/>
            <person name="Hansen A.P."/>
            <person name="Saus E."/>
            <person name="Boekhout T."/>
            <person name="Lass-Florl C."/>
            <person name="Gabaldon T."/>
        </authorList>
    </citation>
    <scope>NUCLEOTIDE SEQUENCE [LARGE SCALE GENOMIC DNA]</scope>
    <source>
        <strain evidence="7 8">CBS 180</strain>
    </source>
</reference>
<evidence type="ECO:0000259" key="5">
    <source>
        <dbReference type="PROSITE" id="PS50197"/>
    </source>
</evidence>
<dbReference type="InterPro" id="IPR000409">
    <property type="entry name" value="BEACH_dom"/>
</dbReference>
<dbReference type="Pfam" id="PF14844">
    <property type="entry name" value="PH_BEACH"/>
    <property type="match status" value="1"/>
</dbReference>
<organism evidence="7 8">
    <name type="scientific">Pichia inconspicua</name>
    <dbReference type="NCBI Taxonomy" id="52247"/>
    <lineage>
        <taxon>Eukaryota</taxon>
        <taxon>Fungi</taxon>
        <taxon>Dikarya</taxon>
        <taxon>Ascomycota</taxon>
        <taxon>Saccharomycotina</taxon>
        <taxon>Pichiomycetes</taxon>
        <taxon>Pichiales</taxon>
        <taxon>Pichiaceae</taxon>
        <taxon>Pichia</taxon>
    </lineage>
</organism>
<dbReference type="CDD" id="cd06071">
    <property type="entry name" value="Beach"/>
    <property type="match status" value="1"/>
</dbReference>
<gene>
    <name evidence="7" type="ORF">CANINC_000644</name>
</gene>
<feature type="domain" description="BEACH" evidence="5">
    <location>
        <begin position="1452"/>
        <end position="1745"/>
    </location>
</feature>
<sequence length="2066" mass="239776">MQSLADETRVEVLLRTMALGGRSPDIDDLVLLVSEWQAFKNIDSNSTIEELMSPDKCVWDRINSNDIEFSDDDNGKSTILKVIRELQKTCRADDAIQLKTSILYLIYQTVKFSILNKVAIYSFELIDLLLNILECSNGTLEFRIVFILITEFFEMGLTKAQLQKLFQLIDKDKDAFKIVHELLVDNQHIDSSIIFDDYEQELCFSDLQLSNSKTSLLISTWIKLRNSIRHESNETISEGFEFVNLVKLDGSPLISYTIHNAKLYLRTSREDHCFNCFLFEPDQLYNISISHFRKGKNLVRIEAYINNIMIEFKLIPTNLSDDPIQSLFIDRSNINVNMKIAGPSKHKNLCTELAALYLIETEKPQKWLDHIYLLGPNYAGHFKAKDINNKIFWKNQDLLLKYKGSGNCFVNEKDDHIVFLLNDLKRYDKVGIKYLRNDELCRQDHSRFLRYKRAISIKASFESLGGTIYCLSRINISQTKEELTRSITFLFDVLDSSIQFEKEFCSIHGYEIVSTLITKLKHLVTIDVLDVLLKYCGYDSEKPEKSALRNKIAYDYLILDFHLWTSEVMDLNQEIMKFLLYHFTVFFQSSKYAKLNLNSISETKLLKRILYAIKRGFFNKETFPVVVNVLWILSRDNPSSETLKVFQLHSIYMAYNSDEGGEISLEVIDKIIEERPKLLNLISIKFLLSVLNGSLGMRMFGLKLLLQILSNNSRQYKSFLLFGGFPVIGRYLRHDYDEDRLFCLLLSRASDILTVTSSHELVDILSKSKNITISKPQYFLTLIKLHQYGVVDQKAASTNALDRFCNIMELITRNFDAVEVFFEHCELIGNIILLSILVRKNINGDLAGNYKKLIKEFLIDGLFMENSEMNFKLLERTYIEYPVEFENFLIDMIFTQFERFEHLASLALSKNSNVKILVDIILRYFSFSTKIQIDASLYLKAFGRITSIIHIIKRYSKVEQSFIYTLQREYTRAFTLLVLSLAKHSYMSDIETETIQMISEVFMSSCDIFEESQETANSLILLVSIILISKQCSVHTTSLTCIRTILMSWDDIAKVVNYSSASEDIKDIFSRVMITSQSQDDDCLIETIFNDDIVVEFCDFTIKKAIDKYANHPIFKLNRQTIDEYLNKLNAFDRSEEIIEKEIRPFGNQIRNLEAKVVTSHIQDELDDFFHYSNWLETLQANMDSGLISHYNTLCSKEGLNRKRNKLINLVSDEAQQQLETHDLQRQSTFDLRSLEAQAIERENEFASLFSYDDDISEEDKNRRIFRNLFVGDKIDRVFNVTQIVGLDTNECILIVGLTHLYLVEGYFYDDNGELFYDYQTPEGKRDSIVKLLNTVTLDKYENRKQITSENRKHKSAVWLMSSLVSVCKRKFLLRDVAFELLFKDGSSVLLTCIDSHHRNQVYNKLKILSVTPIEDQNLNEALKLSSQQKIKKCVDLRNTETSGFSLVDTFLSNSSDIVNSGITEKWCKGEISNFQYLMLLNTVAGRTHNDLTQYPVFPFVLSDYTSDSIDLSDPKVYRDLSKPMGAQTSERENLFKERYEATSEMSSETPPFHYGTHYSSAMIVTSYLIRLNPFTKSYLKLQGGKFDHPDRLFYSVPKLWSSVVGDNTTDVRELIPEFYYLPEFLKNRNKIKFGTLQDGSIVDDVELPPWANGDPVKFVSIMRAALESDYVSEKLPEWIDLIFGYKQQGQNAIDAVNVFHYLSYPGSVDLESIHDEHERAVIVSIIHNFGQTPLQIFRKQHPKKEVKKIQNMKLLFESLFSMEKSIMVIFDKQIEHIEYNRKLNCWVGFENSRRVLNGVKEKYEMRVDLDGSNSLTINETYTFEELSSGSYISVFEILDTNKILVGFSNGIIRIYEFLKNRFCYVQNSHRSMIKEQLTQEKQNDPILYNKITFRDGHMNAIIKVKYLPHEQIVFSLDNDREYVILWYESDRIGDMNLMQKLGVENDKIVDFDVIEQRSLVYALTKSGKLYVWRINGDIVLDIEVGNDFTNLSLCQNYGMNDYQVGQLLILRSEKKVVIYCIDELMGELQEVRSLKLEQINDISMGYMGDRFEICIGTDTGLEVYN</sequence>
<keyword evidence="2" id="KW-0677">Repeat</keyword>
<dbReference type="SUPFAM" id="SSF81837">
    <property type="entry name" value="BEACH domain"/>
    <property type="match status" value="1"/>
</dbReference>
<protein>
    <recommendedName>
        <fullName evidence="4">Beige protein homolog 1</fullName>
    </recommendedName>
</protein>
<feature type="domain" description="BEACH-type PH" evidence="6">
    <location>
        <begin position="1270"/>
        <end position="1407"/>
    </location>
</feature>
<evidence type="ECO:0000256" key="2">
    <source>
        <dbReference type="ARBA" id="ARBA00022737"/>
    </source>
</evidence>
<evidence type="ECO:0000256" key="3">
    <source>
        <dbReference type="ARBA" id="ARBA00054699"/>
    </source>
</evidence>
<dbReference type="Pfam" id="PF02138">
    <property type="entry name" value="Beach"/>
    <property type="match status" value="1"/>
</dbReference>
<dbReference type="SUPFAM" id="SSF50729">
    <property type="entry name" value="PH domain-like"/>
    <property type="match status" value="1"/>
</dbReference>
<proteinExistence type="predicted"/>
<dbReference type="Gene3D" id="2.30.29.30">
    <property type="entry name" value="Pleckstrin-homology domain (PH domain)/Phosphotyrosine-binding domain (PTB)"/>
    <property type="match status" value="1"/>
</dbReference>
<dbReference type="PANTHER" id="PTHR13743:SF123">
    <property type="entry name" value="PROTEIN FAN"/>
    <property type="match status" value="1"/>
</dbReference>
<dbReference type="EMBL" id="SELW01000121">
    <property type="protein sequence ID" value="TID30728.1"/>
    <property type="molecule type" value="Genomic_DNA"/>
</dbReference>
<dbReference type="OrthoDB" id="26681at2759"/>
<dbReference type="InterPro" id="IPR050865">
    <property type="entry name" value="BEACH_Domain"/>
</dbReference>